<evidence type="ECO:0000256" key="2">
    <source>
        <dbReference type="ARBA" id="ARBA00023125"/>
    </source>
</evidence>
<evidence type="ECO:0000256" key="3">
    <source>
        <dbReference type="ARBA" id="ARBA00023163"/>
    </source>
</evidence>
<evidence type="ECO:0000256" key="4">
    <source>
        <dbReference type="PROSITE-ProRule" id="PRU00335"/>
    </source>
</evidence>
<evidence type="ECO:0000259" key="5">
    <source>
        <dbReference type="PROSITE" id="PS50977"/>
    </source>
</evidence>
<dbReference type="InterPro" id="IPR050109">
    <property type="entry name" value="HTH-type_TetR-like_transc_reg"/>
</dbReference>
<keyword evidence="7" id="KW-1185">Reference proteome</keyword>
<dbReference type="PANTHER" id="PTHR30055">
    <property type="entry name" value="HTH-TYPE TRANSCRIPTIONAL REGULATOR RUTR"/>
    <property type="match status" value="1"/>
</dbReference>
<sequence>MAPGTHAPGPRAGRAQQVKDQILAVSATHFRRYGYDRTSLAEVGGELGLTRGAVLYHFRSKQQLIAELLRPFTTGLEDALDEFEAHPPAPEAVIDAVLGLLIETRSAVDLLARDIASRHALDLDAWFTSTVIRIVRLLAPGSDHDLAAEVRGYAVLGCLIRPLAQLDGPVDPVARQAIRDAALGALGRSRRR</sequence>
<dbReference type="Pfam" id="PF00440">
    <property type="entry name" value="TetR_N"/>
    <property type="match status" value="1"/>
</dbReference>
<dbReference type="InterPro" id="IPR001647">
    <property type="entry name" value="HTH_TetR"/>
</dbReference>
<dbReference type="Gene3D" id="1.10.357.10">
    <property type="entry name" value="Tetracycline Repressor, domain 2"/>
    <property type="match status" value="1"/>
</dbReference>
<evidence type="ECO:0000313" key="7">
    <source>
        <dbReference type="Proteomes" id="UP000636793"/>
    </source>
</evidence>
<dbReference type="EMBL" id="BMHI01000003">
    <property type="protein sequence ID" value="GGB31536.1"/>
    <property type="molecule type" value="Genomic_DNA"/>
</dbReference>
<dbReference type="Proteomes" id="UP000636793">
    <property type="component" value="Unassembled WGS sequence"/>
</dbReference>
<evidence type="ECO:0000313" key="6">
    <source>
        <dbReference type="EMBL" id="GGB31536.1"/>
    </source>
</evidence>
<gene>
    <name evidence="6" type="ORF">GCM10011492_22710</name>
</gene>
<dbReference type="InterPro" id="IPR009057">
    <property type="entry name" value="Homeodomain-like_sf"/>
</dbReference>
<accession>A0A916T6B8</accession>
<keyword evidence="3" id="KW-0804">Transcription</keyword>
<proteinExistence type="predicted"/>
<evidence type="ECO:0000256" key="1">
    <source>
        <dbReference type="ARBA" id="ARBA00023015"/>
    </source>
</evidence>
<feature type="DNA-binding region" description="H-T-H motif" evidence="4">
    <location>
        <begin position="39"/>
        <end position="58"/>
    </location>
</feature>
<dbReference type="GO" id="GO:0003700">
    <property type="term" value="F:DNA-binding transcription factor activity"/>
    <property type="evidence" value="ECO:0007669"/>
    <property type="project" value="TreeGrafter"/>
</dbReference>
<dbReference type="PRINTS" id="PR00455">
    <property type="entry name" value="HTHTETR"/>
</dbReference>
<dbReference type="SUPFAM" id="SSF46689">
    <property type="entry name" value="Homeodomain-like"/>
    <property type="match status" value="1"/>
</dbReference>
<reference evidence="6" key="1">
    <citation type="journal article" date="2014" name="Int. J. Syst. Evol. Microbiol.">
        <title>Complete genome sequence of Corynebacterium casei LMG S-19264T (=DSM 44701T), isolated from a smear-ripened cheese.</title>
        <authorList>
            <consortium name="US DOE Joint Genome Institute (JGI-PGF)"/>
            <person name="Walter F."/>
            <person name="Albersmeier A."/>
            <person name="Kalinowski J."/>
            <person name="Ruckert C."/>
        </authorList>
    </citation>
    <scope>NUCLEOTIDE SEQUENCE</scope>
    <source>
        <strain evidence="6">CGMCC 1.15085</strain>
    </source>
</reference>
<name>A0A916T6B8_9MICO</name>
<keyword evidence="2 4" id="KW-0238">DNA-binding</keyword>
<dbReference type="PROSITE" id="PS50977">
    <property type="entry name" value="HTH_TETR_2"/>
    <property type="match status" value="1"/>
</dbReference>
<comment type="caution">
    <text evidence="6">The sequence shown here is derived from an EMBL/GenBank/DDBJ whole genome shotgun (WGS) entry which is preliminary data.</text>
</comment>
<dbReference type="RefSeq" id="WP_188837114.1">
    <property type="nucleotide sequence ID" value="NZ_BMHI01000003.1"/>
</dbReference>
<organism evidence="6 7">
    <name type="scientific">Flexivirga endophytica</name>
    <dbReference type="NCBI Taxonomy" id="1849103"/>
    <lineage>
        <taxon>Bacteria</taxon>
        <taxon>Bacillati</taxon>
        <taxon>Actinomycetota</taxon>
        <taxon>Actinomycetes</taxon>
        <taxon>Micrococcales</taxon>
        <taxon>Dermacoccaceae</taxon>
        <taxon>Flexivirga</taxon>
    </lineage>
</organism>
<dbReference type="AlphaFoldDB" id="A0A916T6B8"/>
<reference evidence="6" key="2">
    <citation type="submission" date="2020-09" db="EMBL/GenBank/DDBJ databases">
        <authorList>
            <person name="Sun Q."/>
            <person name="Zhou Y."/>
        </authorList>
    </citation>
    <scope>NUCLEOTIDE SEQUENCE</scope>
    <source>
        <strain evidence="6">CGMCC 1.15085</strain>
    </source>
</reference>
<feature type="domain" description="HTH tetR-type" evidence="5">
    <location>
        <begin position="16"/>
        <end position="76"/>
    </location>
</feature>
<dbReference type="GO" id="GO:0000976">
    <property type="term" value="F:transcription cis-regulatory region binding"/>
    <property type="evidence" value="ECO:0007669"/>
    <property type="project" value="TreeGrafter"/>
</dbReference>
<protein>
    <recommendedName>
        <fullName evidence="5">HTH tetR-type domain-containing protein</fullName>
    </recommendedName>
</protein>
<dbReference type="PANTHER" id="PTHR30055:SF234">
    <property type="entry name" value="HTH-TYPE TRANSCRIPTIONAL REGULATOR BETI"/>
    <property type="match status" value="1"/>
</dbReference>
<keyword evidence="1" id="KW-0805">Transcription regulation</keyword>